<dbReference type="GO" id="GO:0000272">
    <property type="term" value="P:polysaccharide catabolic process"/>
    <property type="evidence" value="ECO:0007669"/>
    <property type="project" value="InterPro"/>
</dbReference>
<evidence type="ECO:0000313" key="10">
    <source>
        <dbReference type="Proteomes" id="UP000523955"/>
    </source>
</evidence>
<keyword evidence="10" id="KW-1185">Reference proteome</keyword>
<keyword evidence="2 4" id="KW-0378">Hydrolase</keyword>
<dbReference type="Pfam" id="PF18564">
    <property type="entry name" value="Glyco_hydro_5_C"/>
    <property type="match status" value="1"/>
</dbReference>
<dbReference type="EMBL" id="JACKXE010000001">
    <property type="protein sequence ID" value="MBB6628877.1"/>
    <property type="molecule type" value="Genomic_DNA"/>
</dbReference>
<evidence type="ECO:0000256" key="5">
    <source>
        <dbReference type="SAM" id="MobiDB-lite"/>
    </source>
</evidence>
<dbReference type="GO" id="GO:0004553">
    <property type="term" value="F:hydrolase activity, hydrolyzing O-glycosyl compounds"/>
    <property type="evidence" value="ECO:0007669"/>
    <property type="project" value="InterPro"/>
</dbReference>
<feature type="domain" description="Glycoside hydrolase family 5" evidence="7">
    <location>
        <begin position="93"/>
        <end position="382"/>
    </location>
</feature>
<evidence type="ECO:0000313" key="9">
    <source>
        <dbReference type="EMBL" id="MBB6628877.1"/>
    </source>
</evidence>
<dbReference type="GO" id="GO:1901136">
    <property type="term" value="P:carbohydrate derivative catabolic process"/>
    <property type="evidence" value="ECO:0007669"/>
    <property type="project" value="UniProtKB-ARBA"/>
</dbReference>
<dbReference type="PANTHER" id="PTHR31308:SF3">
    <property type="entry name" value="ENDOGLYCOCERAMIDASE"/>
    <property type="match status" value="1"/>
</dbReference>
<protein>
    <submittedName>
        <fullName evidence="9">Cellulase family glycosylhydrolase</fullName>
    </submittedName>
</protein>
<dbReference type="InterPro" id="IPR001547">
    <property type="entry name" value="Glyco_hydro_5"/>
</dbReference>
<accession>A0A7X0RIP0</accession>
<reference evidence="9 10" key="1">
    <citation type="submission" date="2020-08" db="EMBL/GenBank/DDBJ databases">
        <authorList>
            <person name="Seo M.-J."/>
        </authorList>
    </citation>
    <scope>NUCLEOTIDE SEQUENCE [LARGE SCALE GENOMIC DNA]</scope>
    <source>
        <strain evidence="9 10">KIGAM211</strain>
    </source>
</reference>
<sequence>MRLLAALVGLLLVAVLPATSVAAGDPRAAASGSPAISPSTSATAPGAAAPRARPHGRWLLDPRGRVLVLHGLNMVYKRAPYAPDAEGFGRDDARFLARHGLTTVRLGVIWKAVEPQPGEYDDAYLARLERTTRILARAGIWTLLDFHQDLYHERFQGEGAPDWAVQDDGLPAEPQAGFPYNYFGMTALNRAFDHFWANDPGPGGVGLQDRYAAAWAHVASYFSRTPRVLGLDLFNEPWPGTGWQQCANPAGCPAFDAQLQTFTQRSIDAIRAVDRRTAVFYEPHVLFNNGAQTHVEPTGRRLAFSFHDYCLTADAGTGESGGQEGCTQFDDLVFDNADAHVAATGDPALLTEFGATNKQSTLTSMVDRSAAHRVGWQYWAYCGCDDPTTTGPGSTQALVLDPAKAPRGKNVDHAKLRAIVVPHPLAVAGTPQRWHYDRERHVFRTSWRVARAGGHGRFHRRSRTTLAVPRVAFPHGYVVRVRGGHVVSRPGARVLVVAQGSGVERVRLLVKRR</sequence>
<comment type="similarity">
    <text evidence="1 4">Belongs to the glycosyl hydrolase 5 (cellulase A) family.</text>
</comment>
<evidence type="ECO:0000256" key="2">
    <source>
        <dbReference type="ARBA" id="ARBA00022801"/>
    </source>
</evidence>
<comment type="caution">
    <text evidence="9">The sequence shown here is derived from an EMBL/GenBank/DDBJ whole genome shotgun (WGS) entry which is preliminary data.</text>
</comment>
<evidence type="ECO:0000259" key="7">
    <source>
        <dbReference type="Pfam" id="PF00150"/>
    </source>
</evidence>
<proteinExistence type="inferred from homology"/>
<dbReference type="RefSeq" id="WP_185253888.1">
    <property type="nucleotide sequence ID" value="NZ_JACKXE010000001.1"/>
</dbReference>
<dbReference type="PANTHER" id="PTHR31308">
    <property type="match status" value="1"/>
</dbReference>
<feature type="compositionally biased region" description="Low complexity" evidence="5">
    <location>
        <begin position="27"/>
        <end position="51"/>
    </location>
</feature>
<feature type="domain" description="Glycoside hydrolase family 5 C-terminal" evidence="8">
    <location>
        <begin position="422"/>
        <end position="501"/>
    </location>
</feature>
<keyword evidence="6" id="KW-0732">Signal</keyword>
<dbReference type="Gene3D" id="3.20.20.80">
    <property type="entry name" value="Glycosidases"/>
    <property type="match status" value="1"/>
</dbReference>
<evidence type="ECO:0000256" key="3">
    <source>
        <dbReference type="ARBA" id="ARBA00023295"/>
    </source>
</evidence>
<name>A0A7X0RIP0_9ACTN</name>
<dbReference type="InterPro" id="IPR013780">
    <property type="entry name" value="Glyco_hydro_b"/>
</dbReference>
<dbReference type="InterPro" id="IPR041036">
    <property type="entry name" value="GH5_C"/>
</dbReference>
<evidence type="ECO:0000259" key="8">
    <source>
        <dbReference type="Pfam" id="PF18564"/>
    </source>
</evidence>
<dbReference type="Proteomes" id="UP000523955">
    <property type="component" value="Unassembled WGS sequence"/>
</dbReference>
<evidence type="ECO:0000256" key="6">
    <source>
        <dbReference type="SAM" id="SignalP"/>
    </source>
</evidence>
<feature type="region of interest" description="Disordered" evidence="5">
    <location>
        <begin position="27"/>
        <end position="55"/>
    </location>
</feature>
<dbReference type="InterPro" id="IPR017853">
    <property type="entry name" value="GH"/>
</dbReference>
<keyword evidence="3 4" id="KW-0326">Glycosidase</keyword>
<dbReference type="Gene3D" id="2.60.40.1180">
    <property type="entry name" value="Golgi alpha-mannosidase II"/>
    <property type="match status" value="1"/>
</dbReference>
<dbReference type="SUPFAM" id="SSF51445">
    <property type="entry name" value="(Trans)glycosidases"/>
    <property type="match status" value="1"/>
</dbReference>
<dbReference type="Pfam" id="PF00150">
    <property type="entry name" value="Cellulase"/>
    <property type="match status" value="1"/>
</dbReference>
<evidence type="ECO:0000256" key="1">
    <source>
        <dbReference type="ARBA" id="ARBA00005641"/>
    </source>
</evidence>
<dbReference type="InterPro" id="IPR052066">
    <property type="entry name" value="Glycosphingolipid_Hydrolases"/>
</dbReference>
<gene>
    <name evidence="9" type="ORF">H5V45_16230</name>
</gene>
<dbReference type="GO" id="GO:0016042">
    <property type="term" value="P:lipid catabolic process"/>
    <property type="evidence" value="ECO:0007669"/>
    <property type="project" value="UniProtKB-ARBA"/>
</dbReference>
<evidence type="ECO:0000256" key="4">
    <source>
        <dbReference type="RuleBase" id="RU361153"/>
    </source>
</evidence>
<feature type="signal peptide" evidence="6">
    <location>
        <begin position="1"/>
        <end position="22"/>
    </location>
</feature>
<feature type="chain" id="PRO_5039658657" evidence="6">
    <location>
        <begin position="23"/>
        <end position="513"/>
    </location>
</feature>
<organism evidence="9 10">
    <name type="scientific">Nocardioides luti</name>
    <dbReference type="NCBI Taxonomy" id="2761101"/>
    <lineage>
        <taxon>Bacteria</taxon>
        <taxon>Bacillati</taxon>
        <taxon>Actinomycetota</taxon>
        <taxon>Actinomycetes</taxon>
        <taxon>Propionibacteriales</taxon>
        <taxon>Nocardioidaceae</taxon>
        <taxon>Nocardioides</taxon>
    </lineage>
</organism>
<dbReference type="AlphaFoldDB" id="A0A7X0RIP0"/>